<evidence type="ECO:0000256" key="7">
    <source>
        <dbReference type="ARBA" id="ARBA00048666"/>
    </source>
</evidence>
<keyword evidence="3" id="KW-0445">Lipid transport</keyword>
<dbReference type="Gene3D" id="3.40.50.12780">
    <property type="entry name" value="N-terminal domain of ligase-like"/>
    <property type="match status" value="1"/>
</dbReference>
<evidence type="ECO:0000256" key="6">
    <source>
        <dbReference type="ARBA" id="ARBA00041297"/>
    </source>
</evidence>
<feature type="domain" description="AMP-dependent synthetase/ligase" evidence="8">
    <location>
        <begin position="1"/>
        <end position="249"/>
    </location>
</feature>
<dbReference type="GO" id="GO:0044539">
    <property type="term" value="P:long-chain fatty acid import into cell"/>
    <property type="evidence" value="ECO:0007669"/>
    <property type="project" value="TreeGrafter"/>
</dbReference>
<evidence type="ECO:0000256" key="5">
    <source>
        <dbReference type="ARBA" id="ARBA00036527"/>
    </source>
</evidence>
<reference evidence="9 10" key="1">
    <citation type="submission" date="2018-10" db="EMBL/GenBank/DDBJ databases">
        <authorList>
            <person name="Ekblom R."/>
            <person name="Jareborg N."/>
        </authorList>
    </citation>
    <scope>NUCLEOTIDE SEQUENCE [LARGE SCALE GENOMIC DNA]</scope>
    <source>
        <tissue evidence="9">Muscle</tissue>
    </source>
</reference>
<dbReference type="EMBL" id="CYRY02045756">
    <property type="protein sequence ID" value="VCX41285.1"/>
    <property type="molecule type" value="Genomic_DNA"/>
</dbReference>
<dbReference type="GO" id="GO:0005789">
    <property type="term" value="C:endoplasmic reticulum membrane"/>
    <property type="evidence" value="ECO:0007669"/>
    <property type="project" value="TreeGrafter"/>
</dbReference>
<evidence type="ECO:0000256" key="1">
    <source>
        <dbReference type="ARBA" id="ARBA00006432"/>
    </source>
</evidence>
<evidence type="ECO:0000259" key="8">
    <source>
        <dbReference type="Pfam" id="PF00501"/>
    </source>
</evidence>
<dbReference type="PANTHER" id="PTHR43107">
    <property type="entry name" value="LONG-CHAIN FATTY ACID TRANSPORT PROTEIN"/>
    <property type="match status" value="1"/>
</dbReference>
<dbReference type="GO" id="GO:0005324">
    <property type="term" value="F:long-chain fatty acid transmembrane transporter activity"/>
    <property type="evidence" value="ECO:0007669"/>
    <property type="project" value="TreeGrafter"/>
</dbReference>
<dbReference type="Pfam" id="PF00501">
    <property type="entry name" value="AMP-binding"/>
    <property type="match status" value="1"/>
</dbReference>
<name>A0A9X9MBH5_GULGU</name>
<dbReference type="InterPro" id="IPR000873">
    <property type="entry name" value="AMP-dep_synth/lig_dom"/>
</dbReference>
<feature type="non-terminal residue" evidence="9">
    <location>
        <position position="1"/>
    </location>
</feature>
<comment type="caution">
    <text evidence="9">The sequence shown here is derived from an EMBL/GenBank/DDBJ whole genome shotgun (WGS) entry which is preliminary data.</text>
</comment>
<organism evidence="9 10">
    <name type="scientific">Gulo gulo</name>
    <name type="common">Wolverine</name>
    <name type="synonym">Gluton</name>
    <dbReference type="NCBI Taxonomy" id="48420"/>
    <lineage>
        <taxon>Eukaryota</taxon>
        <taxon>Metazoa</taxon>
        <taxon>Chordata</taxon>
        <taxon>Craniata</taxon>
        <taxon>Vertebrata</taxon>
        <taxon>Euteleostomi</taxon>
        <taxon>Mammalia</taxon>
        <taxon>Eutheria</taxon>
        <taxon>Laurasiatheria</taxon>
        <taxon>Carnivora</taxon>
        <taxon>Caniformia</taxon>
        <taxon>Musteloidea</taxon>
        <taxon>Mustelidae</taxon>
        <taxon>Guloninae</taxon>
        <taxon>Gulo</taxon>
    </lineage>
</organism>
<evidence type="ECO:0000313" key="10">
    <source>
        <dbReference type="Proteomes" id="UP000269945"/>
    </source>
</evidence>
<keyword evidence="2" id="KW-0436">Ligase</keyword>
<dbReference type="Proteomes" id="UP000269945">
    <property type="component" value="Unassembled WGS sequence"/>
</dbReference>
<keyword evidence="4" id="KW-0443">Lipid metabolism</keyword>
<evidence type="ECO:0000256" key="3">
    <source>
        <dbReference type="ARBA" id="ARBA00023055"/>
    </source>
</evidence>
<comment type="catalytic activity">
    <reaction evidence="7">
        <text>tetracosanoate + ATP + CoA = tetracosanoyl-CoA + AMP + diphosphate</text>
        <dbReference type="Rhea" id="RHEA:33639"/>
        <dbReference type="ChEBI" id="CHEBI:30616"/>
        <dbReference type="ChEBI" id="CHEBI:31014"/>
        <dbReference type="ChEBI" id="CHEBI:33019"/>
        <dbReference type="ChEBI" id="CHEBI:57287"/>
        <dbReference type="ChEBI" id="CHEBI:65052"/>
        <dbReference type="ChEBI" id="CHEBI:456215"/>
    </reaction>
    <physiologicalReaction direction="left-to-right" evidence="7">
        <dbReference type="Rhea" id="RHEA:33640"/>
    </physiologicalReaction>
</comment>
<evidence type="ECO:0000313" key="9">
    <source>
        <dbReference type="EMBL" id="VCX41285.1"/>
    </source>
</evidence>
<evidence type="ECO:0000256" key="4">
    <source>
        <dbReference type="ARBA" id="ARBA00023098"/>
    </source>
</evidence>
<dbReference type="PANTHER" id="PTHR43107:SF10">
    <property type="entry name" value="LONG-CHAIN FATTY ACID TRANSPORT PROTEIN 6"/>
    <property type="match status" value="1"/>
</dbReference>
<dbReference type="InterPro" id="IPR042099">
    <property type="entry name" value="ANL_N_sf"/>
</dbReference>
<dbReference type="PROSITE" id="PS00455">
    <property type="entry name" value="AMP_BINDING"/>
    <property type="match status" value="1"/>
</dbReference>
<proteinExistence type="inferred from homology"/>
<gene>
    <name evidence="9" type="ORF">BN2614_LOCUS1</name>
</gene>
<comment type="catalytic activity">
    <reaction evidence="5">
        <text>a very long-chain fatty acid + ATP + CoA = a very long-chain fatty acyl-CoA + AMP + diphosphate</text>
        <dbReference type="Rhea" id="RHEA:54536"/>
        <dbReference type="ChEBI" id="CHEBI:30616"/>
        <dbReference type="ChEBI" id="CHEBI:33019"/>
        <dbReference type="ChEBI" id="CHEBI:57287"/>
        <dbReference type="ChEBI" id="CHEBI:58950"/>
        <dbReference type="ChEBI" id="CHEBI:138261"/>
        <dbReference type="ChEBI" id="CHEBI:456215"/>
    </reaction>
    <physiologicalReaction direction="left-to-right" evidence="5">
        <dbReference type="Rhea" id="RHEA:54537"/>
    </physiologicalReaction>
</comment>
<accession>A0A9X9MBH5</accession>
<dbReference type="InterPro" id="IPR020845">
    <property type="entry name" value="AMP-binding_CS"/>
</dbReference>
<evidence type="ECO:0000256" key="2">
    <source>
        <dbReference type="ARBA" id="ARBA00022598"/>
    </source>
</evidence>
<comment type="similarity">
    <text evidence="1">Belongs to the ATP-dependent AMP-binding enzyme family.</text>
</comment>
<dbReference type="SUPFAM" id="SSF56801">
    <property type="entry name" value="Acetyl-CoA synthetase-like"/>
    <property type="match status" value="1"/>
</dbReference>
<sequence length="253" mass="27799">DTVALLLSNEPDFVHVWFGLAKLGCVVAFLNSNIRSNCLLHCIRSCEPRALVVGADLLETVEEILPSLPEGITIWGMSDSVPQGVTSLKEKLSMASDRPVPRSYHVASSLKSPHLYIFTSGTTGLPKAAVISQLQSLKGSALLWGFGSTANDIIYITLPLYHSSGSLVGIGGCVELGATCVLKKKFSASQFWNDCRKYNVTVFLYIGELCRYLCKQPKREGEKDHQVRLAVGNGVRSDVWREFLDRFGNIKMC</sequence>
<dbReference type="GO" id="GO:0004467">
    <property type="term" value="F:long-chain fatty acid-CoA ligase activity"/>
    <property type="evidence" value="ECO:0007669"/>
    <property type="project" value="TreeGrafter"/>
</dbReference>
<protein>
    <recommendedName>
        <fullName evidence="6">Long-chain-fatty-acid--CoA ligase</fullName>
    </recommendedName>
</protein>
<dbReference type="AlphaFoldDB" id="A0A9X9MBH5"/>
<keyword evidence="10" id="KW-1185">Reference proteome</keyword>
<feature type="non-terminal residue" evidence="9">
    <location>
        <position position="253"/>
    </location>
</feature>
<dbReference type="GO" id="GO:0005886">
    <property type="term" value="C:plasma membrane"/>
    <property type="evidence" value="ECO:0007669"/>
    <property type="project" value="TreeGrafter"/>
</dbReference>
<keyword evidence="3" id="KW-0813">Transport</keyword>